<dbReference type="Proteomes" id="UP001430306">
    <property type="component" value="Unassembled WGS sequence"/>
</dbReference>
<sequence>MTSTTIELYESLNEFAIQREGEWDQIPDTRRDELKQMAGYIRDSISKSGSVQLTFICTHNSRRSHLTQIWAKAAADRMGLTGVQTFSGGTETTAMNSRVASALKRCGFQITQEKEDATNPVYAVRYSDDADPLLCFSKVFHEAPNPKSDFAAVMTCSSADEACPIVPGCDLRLPIQYEDPKVSDGTDVESATYDERNRQIAREMLYAISLV</sequence>
<evidence type="ECO:0000313" key="2">
    <source>
        <dbReference type="Proteomes" id="UP001430306"/>
    </source>
</evidence>
<name>A0ABS8NH29_9BACT</name>
<dbReference type="SUPFAM" id="SSF52788">
    <property type="entry name" value="Phosphotyrosine protein phosphatases I"/>
    <property type="match status" value="1"/>
</dbReference>
<reference evidence="1" key="1">
    <citation type="submission" date="2021-11" db="EMBL/GenBank/DDBJ databases">
        <title>Genome sequence.</title>
        <authorList>
            <person name="Sun Q."/>
        </authorList>
    </citation>
    <scope>NUCLEOTIDE SEQUENCE</scope>
    <source>
        <strain evidence="1">JC740</strain>
    </source>
</reference>
<dbReference type="EMBL" id="JAJKFW010000022">
    <property type="protein sequence ID" value="MCC9642859.1"/>
    <property type="molecule type" value="Genomic_DNA"/>
</dbReference>
<comment type="caution">
    <text evidence="1">The sequence shown here is derived from an EMBL/GenBank/DDBJ whole genome shotgun (WGS) entry which is preliminary data.</text>
</comment>
<organism evidence="1 2">
    <name type="scientific">Rhodopirellula halodulae</name>
    <dbReference type="NCBI Taxonomy" id="2894198"/>
    <lineage>
        <taxon>Bacteria</taxon>
        <taxon>Pseudomonadati</taxon>
        <taxon>Planctomycetota</taxon>
        <taxon>Planctomycetia</taxon>
        <taxon>Pirellulales</taxon>
        <taxon>Pirellulaceae</taxon>
        <taxon>Rhodopirellula</taxon>
    </lineage>
</organism>
<protein>
    <submittedName>
        <fullName evidence="1">Protein-tyrosine-phosphatase</fullName>
    </submittedName>
</protein>
<dbReference type="RefSeq" id="WP_230273809.1">
    <property type="nucleotide sequence ID" value="NZ_JAJKFW010000022.1"/>
</dbReference>
<dbReference type="PANTHER" id="PTHR43428:SF1">
    <property type="entry name" value="ARSENATE REDUCTASE"/>
    <property type="match status" value="1"/>
</dbReference>
<gene>
    <name evidence="1" type="ORF">LOC71_11280</name>
</gene>
<keyword evidence="2" id="KW-1185">Reference proteome</keyword>
<dbReference type="InterPro" id="IPR036196">
    <property type="entry name" value="Ptyr_pPase_sf"/>
</dbReference>
<dbReference type="PANTHER" id="PTHR43428">
    <property type="entry name" value="ARSENATE REDUCTASE"/>
    <property type="match status" value="1"/>
</dbReference>
<evidence type="ECO:0000313" key="1">
    <source>
        <dbReference type="EMBL" id="MCC9642859.1"/>
    </source>
</evidence>
<dbReference type="Gene3D" id="3.40.50.2300">
    <property type="match status" value="1"/>
</dbReference>
<proteinExistence type="predicted"/>
<accession>A0ABS8NH29</accession>